<evidence type="ECO:0000256" key="1">
    <source>
        <dbReference type="SAM" id="MobiDB-lite"/>
    </source>
</evidence>
<proteinExistence type="predicted"/>
<name>A0A0P0X8B1_ORYSJ</name>
<accession>A0A0P0X8B1</accession>
<reference evidence="2 3" key="2">
    <citation type="journal article" date="2013" name="Plant Cell Physiol.">
        <title>Rice Annotation Project Database (RAP-DB): an integrative and interactive database for rice genomics.</title>
        <authorList>
            <person name="Sakai H."/>
            <person name="Lee S.S."/>
            <person name="Tanaka T."/>
            <person name="Numa H."/>
            <person name="Kim J."/>
            <person name="Kawahara Y."/>
            <person name="Wakimoto H."/>
            <person name="Yang C.C."/>
            <person name="Iwamoto M."/>
            <person name="Abe T."/>
            <person name="Yamada Y."/>
            <person name="Muto A."/>
            <person name="Inokuchi H."/>
            <person name="Ikemura T."/>
            <person name="Matsumoto T."/>
            <person name="Sasaki T."/>
            <person name="Itoh T."/>
        </authorList>
    </citation>
    <scope>NUCLEOTIDE SEQUENCE [LARGE SCALE GENOMIC DNA]</scope>
    <source>
        <strain evidence="3">cv. Nipponbare</strain>
    </source>
</reference>
<evidence type="ECO:0000313" key="3">
    <source>
        <dbReference type="Proteomes" id="UP000059680"/>
    </source>
</evidence>
<feature type="compositionally biased region" description="Basic and acidic residues" evidence="1">
    <location>
        <begin position="31"/>
        <end position="48"/>
    </location>
</feature>
<organism evidence="2 3">
    <name type="scientific">Oryza sativa subsp. japonica</name>
    <name type="common">Rice</name>
    <dbReference type="NCBI Taxonomy" id="39947"/>
    <lineage>
        <taxon>Eukaryota</taxon>
        <taxon>Viridiplantae</taxon>
        <taxon>Streptophyta</taxon>
        <taxon>Embryophyta</taxon>
        <taxon>Tracheophyta</taxon>
        <taxon>Spermatophyta</taxon>
        <taxon>Magnoliopsida</taxon>
        <taxon>Liliopsida</taxon>
        <taxon>Poales</taxon>
        <taxon>Poaceae</taxon>
        <taxon>BOP clade</taxon>
        <taxon>Oryzoideae</taxon>
        <taxon>Oryzeae</taxon>
        <taxon>Oryzinae</taxon>
        <taxon>Oryza</taxon>
        <taxon>Oryza sativa</taxon>
    </lineage>
</organism>
<evidence type="ECO:0000313" key="2">
    <source>
        <dbReference type="EMBL" id="BAT02440.1"/>
    </source>
</evidence>
<feature type="region of interest" description="Disordered" evidence="1">
    <location>
        <begin position="31"/>
        <end position="64"/>
    </location>
</feature>
<dbReference type="FunCoup" id="A0A0P0X8B1">
    <property type="interactions" value="1"/>
</dbReference>
<sequence>MTAMGVIGDVALVQHVEQGVAVLDHLVEHGGEGREVDGDAGEGVEHADGGGALVEEDDEAVGEAHDPVATELREADTEAPGRAGVEEGDLAGVVGAGGVAVAQRDPRARAEQVLPQGGVARRGRARAPAGADGSECNVVHHVAGEHPAGDEAG</sequence>
<reference evidence="2 3" key="3">
    <citation type="journal article" date="2013" name="Rice">
        <title>Improvement of the Oryza sativa Nipponbare reference genome using next generation sequence and optical map data.</title>
        <authorList>
            <person name="Kawahara Y."/>
            <person name="de la Bastide M."/>
            <person name="Hamilton J.P."/>
            <person name="Kanamori H."/>
            <person name="McCombie W.R."/>
            <person name="Ouyang S."/>
            <person name="Schwartz D.C."/>
            <person name="Tanaka T."/>
            <person name="Wu J."/>
            <person name="Zhou S."/>
            <person name="Childs K.L."/>
            <person name="Davidson R.M."/>
            <person name="Lin H."/>
            <person name="Quesada-Ocampo L."/>
            <person name="Vaillancourt B."/>
            <person name="Sakai H."/>
            <person name="Lee S.S."/>
            <person name="Kim J."/>
            <person name="Numa H."/>
            <person name="Itoh T."/>
            <person name="Buell C.R."/>
            <person name="Matsumoto T."/>
        </authorList>
    </citation>
    <scope>NUCLEOTIDE SEQUENCE [LARGE SCALE GENOMIC DNA]</scope>
    <source>
        <strain evidence="3">cv. Nipponbare</strain>
    </source>
</reference>
<dbReference type="AlphaFoldDB" id="A0A0P0X8B1"/>
<gene>
    <name evidence="2" type="ordered locus">Os07g0591350</name>
    <name evidence="2" type="ORF">OSNPB_070591350</name>
</gene>
<dbReference type="PaxDb" id="39947-A0A0P0X8B1"/>
<feature type="region of interest" description="Disordered" evidence="1">
    <location>
        <begin position="115"/>
        <end position="134"/>
    </location>
</feature>
<protein>
    <submittedName>
        <fullName evidence="2">Os07g0591350 protein</fullName>
    </submittedName>
</protein>
<dbReference type="Gramene" id="Os07t0591350-00">
    <property type="protein sequence ID" value="Os07t0591350-00"/>
    <property type="gene ID" value="Os07g0591350"/>
</dbReference>
<reference evidence="3" key="1">
    <citation type="journal article" date="2005" name="Nature">
        <title>The map-based sequence of the rice genome.</title>
        <authorList>
            <consortium name="International rice genome sequencing project (IRGSP)"/>
            <person name="Matsumoto T."/>
            <person name="Wu J."/>
            <person name="Kanamori H."/>
            <person name="Katayose Y."/>
            <person name="Fujisawa M."/>
            <person name="Namiki N."/>
            <person name="Mizuno H."/>
            <person name="Yamamoto K."/>
            <person name="Antonio B.A."/>
            <person name="Baba T."/>
            <person name="Sakata K."/>
            <person name="Nagamura Y."/>
            <person name="Aoki H."/>
            <person name="Arikawa K."/>
            <person name="Arita K."/>
            <person name="Bito T."/>
            <person name="Chiden Y."/>
            <person name="Fujitsuka N."/>
            <person name="Fukunaka R."/>
            <person name="Hamada M."/>
            <person name="Harada C."/>
            <person name="Hayashi A."/>
            <person name="Hijishita S."/>
            <person name="Honda M."/>
            <person name="Hosokawa S."/>
            <person name="Ichikawa Y."/>
            <person name="Idonuma A."/>
            <person name="Iijima M."/>
            <person name="Ikeda M."/>
            <person name="Ikeno M."/>
            <person name="Ito K."/>
            <person name="Ito S."/>
            <person name="Ito T."/>
            <person name="Ito Y."/>
            <person name="Ito Y."/>
            <person name="Iwabuchi A."/>
            <person name="Kamiya K."/>
            <person name="Karasawa W."/>
            <person name="Kurita K."/>
            <person name="Katagiri S."/>
            <person name="Kikuta A."/>
            <person name="Kobayashi H."/>
            <person name="Kobayashi N."/>
            <person name="Machita K."/>
            <person name="Maehara T."/>
            <person name="Masukawa M."/>
            <person name="Mizubayashi T."/>
            <person name="Mukai Y."/>
            <person name="Nagasaki H."/>
            <person name="Nagata Y."/>
            <person name="Naito S."/>
            <person name="Nakashima M."/>
            <person name="Nakama Y."/>
            <person name="Nakamichi Y."/>
            <person name="Nakamura M."/>
            <person name="Meguro A."/>
            <person name="Negishi M."/>
            <person name="Ohta I."/>
            <person name="Ohta T."/>
            <person name="Okamoto M."/>
            <person name="Ono N."/>
            <person name="Saji S."/>
            <person name="Sakaguchi M."/>
            <person name="Sakai K."/>
            <person name="Shibata M."/>
            <person name="Shimokawa T."/>
            <person name="Song J."/>
            <person name="Takazaki Y."/>
            <person name="Terasawa K."/>
            <person name="Tsugane M."/>
            <person name="Tsuji K."/>
            <person name="Ueda S."/>
            <person name="Waki K."/>
            <person name="Yamagata H."/>
            <person name="Yamamoto M."/>
            <person name="Yamamoto S."/>
            <person name="Yamane H."/>
            <person name="Yoshiki S."/>
            <person name="Yoshihara R."/>
            <person name="Yukawa K."/>
            <person name="Zhong H."/>
            <person name="Yano M."/>
            <person name="Yuan Q."/>
            <person name="Ouyang S."/>
            <person name="Liu J."/>
            <person name="Jones K.M."/>
            <person name="Gansberger K."/>
            <person name="Moffat K."/>
            <person name="Hill J."/>
            <person name="Bera J."/>
            <person name="Fadrosh D."/>
            <person name="Jin S."/>
            <person name="Johri S."/>
            <person name="Kim M."/>
            <person name="Overton L."/>
            <person name="Reardon M."/>
            <person name="Tsitrin T."/>
            <person name="Vuong H."/>
            <person name="Weaver B."/>
            <person name="Ciecko A."/>
            <person name="Tallon L."/>
            <person name="Jackson J."/>
            <person name="Pai G."/>
            <person name="Aken S.V."/>
            <person name="Utterback T."/>
            <person name="Reidmuller S."/>
            <person name="Feldblyum T."/>
            <person name="Hsiao J."/>
            <person name="Zismann V."/>
            <person name="Iobst S."/>
            <person name="de Vazeille A.R."/>
            <person name="Buell C.R."/>
            <person name="Ying K."/>
            <person name="Li Y."/>
            <person name="Lu T."/>
            <person name="Huang Y."/>
            <person name="Zhao Q."/>
            <person name="Feng Q."/>
            <person name="Zhang L."/>
            <person name="Zhu J."/>
            <person name="Weng Q."/>
            <person name="Mu J."/>
            <person name="Lu Y."/>
            <person name="Fan D."/>
            <person name="Liu Y."/>
            <person name="Guan J."/>
            <person name="Zhang Y."/>
            <person name="Yu S."/>
            <person name="Liu X."/>
            <person name="Zhang Y."/>
            <person name="Hong G."/>
            <person name="Han B."/>
            <person name="Choisne N."/>
            <person name="Demange N."/>
            <person name="Orjeda G."/>
            <person name="Samain S."/>
            <person name="Cattolico L."/>
            <person name="Pelletier E."/>
            <person name="Couloux A."/>
            <person name="Segurens B."/>
            <person name="Wincker P."/>
            <person name="D'Hont A."/>
            <person name="Scarpelli C."/>
            <person name="Weissenbach J."/>
            <person name="Salanoubat M."/>
            <person name="Quetier F."/>
            <person name="Yu Y."/>
            <person name="Kim H.R."/>
            <person name="Rambo T."/>
            <person name="Currie J."/>
            <person name="Collura K."/>
            <person name="Luo M."/>
            <person name="Yang T."/>
            <person name="Ammiraju J.S.S."/>
            <person name="Engler F."/>
            <person name="Soderlund C."/>
            <person name="Wing R.A."/>
            <person name="Palmer L.E."/>
            <person name="de la Bastide M."/>
            <person name="Spiegel L."/>
            <person name="Nascimento L."/>
            <person name="Zutavern T."/>
            <person name="O'Shaughnessy A."/>
            <person name="Dike S."/>
            <person name="Dedhia N."/>
            <person name="Preston R."/>
            <person name="Balija V."/>
            <person name="McCombie W.R."/>
            <person name="Chow T."/>
            <person name="Chen H."/>
            <person name="Chung M."/>
            <person name="Chen C."/>
            <person name="Shaw J."/>
            <person name="Wu H."/>
            <person name="Hsiao K."/>
            <person name="Chao Y."/>
            <person name="Chu M."/>
            <person name="Cheng C."/>
            <person name="Hour A."/>
            <person name="Lee P."/>
            <person name="Lin S."/>
            <person name="Lin Y."/>
            <person name="Liou J."/>
            <person name="Liu S."/>
            <person name="Hsing Y."/>
            <person name="Raghuvanshi S."/>
            <person name="Mohanty A."/>
            <person name="Bharti A.K."/>
            <person name="Gaur A."/>
            <person name="Gupta V."/>
            <person name="Kumar D."/>
            <person name="Ravi V."/>
            <person name="Vij S."/>
            <person name="Kapur A."/>
            <person name="Khurana P."/>
            <person name="Khurana P."/>
            <person name="Khurana J.P."/>
            <person name="Tyagi A.K."/>
            <person name="Gaikwad K."/>
            <person name="Singh A."/>
            <person name="Dalal V."/>
            <person name="Srivastava S."/>
            <person name="Dixit A."/>
            <person name="Pal A.K."/>
            <person name="Ghazi I.A."/>
            <person name="Yadav M."/>
            <person name="Pandit A."/>
            <person name="Bhargava A."/>
            <person name="Sureshbabu K."/>
            <person name="Batra K."/>
            <person name="Sharma T.R."/>
            <person name="Mohapatra T."/>
            <person name="Singh N.K."/>
            <person name="Messing J."/>
            <person name="Nelson A.B."/>
            <person name="Fuks G."/>
            <person name="Kavchok S."/>
            <person name="Keizer G."/>
            <person name="Linton E."/>
            <person name="Llaca V."/>
            <person name="Song R."/>
            <person name="Tanyolac B."/>
            <person name="Young S."/>
            <person name="Ho-Il K."/>
            <person name="Hahn J.H."/>
            <person name="Sangsakoo G."/>
            <person name="Vanavichit A."/>
            <person name="de Mattos Luiz.A.T."/>
            <person name="Zimmer P.D."/>
            <person name="Malone G."/>
            <person name="Dellagostin O."/>
            <person name="de Oliveira A.C."/>
            <person name="Bevan M."/>
            <person name="Bancroft I."/>
            <person name="Minx P."/>
            <person name="Cordum H."/>
            <person name="Wilson R."/>
            <person name="Cheng Z."/>
            <person name="Jin W."/>
            <person name="Jiang J."/>
            <person name="Leong S.A."/>
            <person name="Iwama H."/>
            <person name="Gojobori T."/>
            <person name="Itoh T."/>
            <person name="Niimura Y."/>
            <person name="Fujii Y."/>
            <person name="Habara T."/>
            <person name="Sakai H."/>
            <person name="Sato Y."/>
            <person name="Wilson G."/>
            <person name="Kumar K."/>
            <person name="McCouch S."/>
            <person name="Juretic N."/>
            <person name="Hoen D."/>
            <person name="Wright S."/>
            <person name="Bruskiewich R."/>
            <person name="Bureau T."/>
            <person name="Miyao A."/>
            <person name="Hirochika H."/>
            <person name="Nishikawa T."/>
            <person name="Kadowaki K."/>
            <person name="Sugiura M."/>
            <person name="Burr B."/>
            <person name="Sasaki T."/>
        </authorList>
    </citation>
    <scope>NUCLEOTIDE SEQUENCE [LARGE SCALE GENOMIC DNA]</scope>
    <source>
        <strain evidence="3">cv. Nipponbare</strain>
    </source>
</reference>
<keyword evidence="3" id="KW-1185">Reference proteome</keyword>
<dbReference type="EMBL" id="AP014963">
    <property type="protein sequence ID" value="BAT02440.1"/>
    <property type="molecule type" value="Genomic_DNA"/>
</dbReference>
<dbReference type="Proteomes" id="UP000059680">
    <property type="component" value="Chromosome 7"/>
</dbReference>
<dbReference type="InParanoid" id="A0A0P0X8B1"/>